<evidence type="ECO:0000313" key="8">
    <source>
        <dbReference type="EMBL" id="CAE7103862.1"/>
    </source>
</evidence>
<dbReference type="PROSITE" id="PS00216">
    <property type="entry name" value="SUGAR_TRANSPORT_1"/>
    <property type="match status" value="1"/>
</dbReference>
<organism evidence="8 9">
    <name type="scientific">Rhizoctonia solani</name>
    <dbReference type="NCBI Taxonomy" id="456999"/>
    <lineage>
        <taxon>Eukaryota</taxon>
        <taxon>Fungi</taxon>
        <taxon>Dikarya</taxon>
        <taxon>Basidiomycota</taxon>
        <taxon>Agaricomycotina</taxon>
        <taxon>Agaricomycetes</taxon>
        <taxon>Cantharellales</taxon>
        <taxon>Ceratobasidiaceae</taxon>
        <taxon>Rhizoctonia</taxon>
    </lineage>
</organism>
<dbReference type="GO" id="GO:0016020">
    <property type="term" value="C:membrane"/>
    <property type="evidence" value="ECO:0007669"/>
    <property type="project" value="UniProtKB-SubCell"/>
</dbReference>
<dbReference type="Proteomes" id="UP000663827">
    <property type="component" value="Unassembled WGS sequence"/>
</dbReference>
<dbReference type="InterPro" id="IPR005828">
    <property type="entry name" value="MFS_sugar_transport-like"/>
</dbReference>
<evidence type="ECO:0000256" key="3">
    <source>
        <dbReference type="ARBA" id="ARBA00022989"/>
    </source>
</evidence>
<reference evidence="8" key="1">
    <citation type="submission" date="2021-01" db="EMBL/GenBank/DDBJ databases">
        <authorList>
            <person name="Kaushik A."/>
        </authorList>
    </citation>
    <scope>NUCLEOTIDE SEQUENCE</scope>
    <source>
        <strain evidence="8">AG5</strain>
    </source>
</reference>
<feature type="transmembrane region" description="Helical" evidence="6">
    <location>
        <begin position="132"/>
        <end position="150"/>
    </location>
</feature>
<dbReference type="Gene3D" id="1.20.1250.20">
    <property type="entry name" value="MFS general substrate transporter like domains"/>
    <property type="match status" value="2"/>
</dbReference>
<feature type="transmembrane region" description="Helical" evidence="6">
    <location>
        <begin position="198"/>
        <end position="223"/>
    </location>
</feature>
<dbReference type="InterPro" id="IPR005829">
    <property type="entry name" value="Sugar_transporter_CS"/>
</dbReference>
<dbReference type="SUPFAM" id="SSF103473">
    <property type="entry name" value="MFS general substrate transporter"/>
    <property type="match status" value="1"/>
</dbReference>
<dbReference type="PANTHER" id="PTHR24064">
    <property type="entry name" value="SOLUTE CARRIER FAMILY 22 MEMBER"/>
    <property type="match status" value="1"/>
</dbReference>
<gene>
    <name evidence="8" type="ORF">RDB_LOCUS42676</name>
</gene>
<feature type="transmembrane region" description="Helical" evidence="6">
    <location>
        <begin position="407"/>
        <end position="427"/>
    </location>
</feature>
<feature type="transmembrane region" description="Helical" evidence="6">
    <location>
        <begin position="40"/>
        <end position="58"/>
    </location>
</feature>
<feature type="transmembrane region" description="Helical" evidence="6">
    <location>
        <begin position="156"/>
        <end position="177"/>
    </location>
</feature>
<feature type="transmembrane region" description="Helical" evidence="6">
    <location>
        <begin position="235"/>
        <end position="253"/>
    </location>
</feature>
<feature type="transmembrane region" description="Helical" evidence="6">
    <location>
        <begin position="100"/>
        <end position="120"/>
    </location>
</feature>
<feature type="transmembrane region" description="Helical" evidence="6">
    <location>
        <begin position="501"/>
        <end position="520"/>
    </location>
</feature>
<evidence type="ECO:0000313" key="9">
    <source>
        <dbReference type="Proteomes" id="UP000663827"/>
    </source>
</evidence>
<evidence type="ECO:0000256" key="5">
    <source>
        <dbReference type="SAM" id="MobiDB-lite"/>
    </source>
</evidence>
<feature type="transmembrane region" description="Helical" evidence="6">
    <location>
        <begin position="469"/>
        <end position="489"/>
    </location>
</feature>
<dbReference type="InterPro" id="IPR036259">
    <property type="entry name" value="MFS_trans_sf"/>
</dbReference>
<keyword evidence="3 6" id="KW-1133">Transmembrane helix</keyword>
<feature type="transmembrane region" description="Helical" evidence="6">
    <location>
        <begin position="374"/>
        <end position="395"/>
    </location>
</feature>
<dbReference type="InterPro" id="IPR020846">
    <property type="entry name" value="MFS_dom"/>
</dbReference>
<keyword evidence="4 6" id="KW-0472">Membrane</keyword>
<dbReference type="GO" id="GO:0022857">
    <property type="term" value="F:transmembrane transporter activity"/>
    <property type="evidence" value="ECO:0007669"/>
    <property type="project" value="InterPro"/>
</dbReference>
<keyword evidence="2 6" id="KW-0812">Transmembrane</keyword>
<name>A0A8H3DXX3_9AGAM</name>
<sequence>MSAQVAAPSAVAPNTNSLVAGLEECEQDNRPPFVLNRTELRLLVIAGIGFFLDGQSLASPSYVFLTSFPAYDLFIINQVALMLQYRYYGGDHLPSGLEGFIKAGANIGSVIGQFLFGYLADAFGRKAVYGKELMTIIFATILCISVPSYIGSEGGVLIWIGVFRIVLGVGVGGDYPMSASITGDRASLRKRGTMLTYVFANQGWGSFVGSLVTMAVLACYKTAMDKNGQVYKIDAVWRIVVGVSLIPAFGTLYQRLTLPESTRFSKTRNTEADEAQKEAEAQNEKEAELKKTTLDASSSEQSSVQAEATEIKKKAHIHEFLQYMSEWRHAKLLIGTALSWFLVDIAFYGINLNTSVVLQQIGFDGAGNNAWHKIFRVATGNLIITALGFVPGYYVTVLTVEWLGRKWIQIQGFIMSSVFIAILAARFHTLSSVAFIVCFALMQFFFNFGANATTYMYPAELFPTRYRAFAHGISAASGKAGAILASLAFNALSKKIGTPAVLWIFVGCNLAGAVVTLVCLPEVRGRDPDAIELEERRLAREQANSA</sequence>
<feature type="transmembrane region" description="Helical" evidence="6">
    <location>
        <begin position="433"/>
        <end position="457"/>
    </location>
</feature>
<dbReference type="Pfam" id="PF00083">
    <property type="entry name" value="Sugar_tr"/>
    <property type="match status" value="1"/>
</dbReference>
<feature type="domain" description="Major facilitator superfamily (MFS) profile" evidence="7">
    <location>
        <begin position="42"/>
        <end position="524"/>
    </location>
</feature>
<proteinExistence type="predicted"/>
<feature type="transmembrane region" description="Helical" evidence="6">
    <location>
        <begin position="332"/>
        <end position="350"/>
    </location>
</feature>
<evidence type="ECO:0000256" key="6">
    <source>
        <dbReference type="SAM" id="Phobius"/>
    </source>
</evidence>
<comment type="caution">
    <text evidence="8">The sequence shown here is derived from an EMBL/GenBank/DDBJ whole genome shotgun (WGS) entry which is preliminary data.</text>
</comment>
<feature type="compositionally biased region" description="Basic and acidic residues" evidence="5">
    <location>
        <begin position="280"/>
        <end position="293"/>
    </location>
</feature>
<comment type="subcellular location">
    <subcellularLocation>
        <location evidence="1">Membrane</location>
        <topology evidence="1">Multi-pass membrane protein</topology>
    </subcellularLocation>
</comment>
<evidence type="ECO:0000256" key="1">
    <source>
        <dbReference type="ARBA" id="ARBA00004141"/>
    </source>
</evidence>
<feature type="region of interest" description="Disordered" evidence="5">
    <location>
        <begin position="280"/>
        <end position="303"/>
    </location>
</feature>
<dbReference type="EMBL" id="CAJNJQ010000848">
    <property type="protein sequence ID" value="CAE7103862.1"/>
    <property type="molecule type" value="Genomic_DNA"/>
</dbReference>
<dbReference type="AlphaFoldDB" id="A0A8H3DXX3"/>
<accession>A0A8H3DXX3</accession>
<evidence type="ECO:0000259" key="7">
    <source>
        <dbReference type="PROSITE" id="PS50850"/>
    </source>
</evidence>
<evidence type="ECO:0000256" key="4">
    <source>
        <dbReference type="ARBA" id="ARBA00023136"/>
    </source>
</evidence>
<evidence type="ECO:0000256" key="2">
    <source>
        <dbReference type="ARBA" id="ARBA00022692"/>
    </source>
</evidence>
<protein>
    <recommendedName>
        <fullName evidence="7">Major facilitator superfamily (MFS) profile domain-containing protein</fullName>
    </recommendedName>
</protein>
<dbReference type="PROSITE" id="PS50850">
    <property type="entry name" value="MFS"/>
    <property type="match status" value="1"/>
</dbReference>
<dbReference type="CDD" id="cd17364">
    <property type="entry name" value="MFS_PhT"/>
    <property type="match status" value="1"/>
</dbReference>